<dbReference type="InterPro" id="IPR000825">
    <property type="entry name" value="SUF_FeS_clus_asmbl_SufBD_core"/>
</dbReference>
<comment type="similarity">
    <text evidence="1">Belongs to the iron-sulfur cluster assembly SufBD family.</text>
</comment>
<dbReference type="Pfam" id="PF19295">
    <property type="entry name" value="SufBD_N"/>
    <property type="match status" value="1"/>
</dbReference>
<dbReference type="NCBIfam" id="TIGR01980">
    <property type="entry name" value="sufB"/>
    <property type="match status" value="1"/>
</dbReference>
<comment type="caution">
    <text evidence="4">The sequence shown here is derived from an EMBL/GenBank/DDBJ whole genome shotgun (WGS) entry which is preliminary data.</text>
</comment>
<evidence type="ECO:0000313" key="5">
    <source>
        <dbReference type="Proteomes" id="UP000236000"/>
    </source>
</evidence>
<gene>
    <name evidence="4" type="primary">sufB</name>
    <name evidence="4" type="ORF">CXU22_02030</name>
</gene>
<feature type="domain" description="SUF system FeS cluster assembly SufBD N-terminal" evidence="3">
    <location>
        <begin position="55"/>
        <end position="212"/>
    </location>
</feature>
<feature type="domain" description="SUF system FeS cluster assembly SufBD core" evidence="2">
    <location>
        <begin position="215"/>
        <end position="449"/>
    </location>
</feature>
<accession>A0A2N8HGE8</accession>
<evidence type="ECO:0000259" key="3">
    <source>
        <dbReference type="Pfam" id="PF19295"/>
    </source>
</evidence>
<protein>
    <submittedName>
        <fullName evidence="4">Fe-S cluster assembly protein SufB</fullName>
    </submittedName>
</protein>
<dbReference type="InterPro" id="IPR037284">
    <property type="entry name" value="SUF_FeS_clus_asmbl_SufBD_sf"/>
</dbReference>
<dbReference type="InterPro" id="IPR055346">
    <property type="entry name" value="Fe-S_cluster_assembly_SufBD"/>
</dbReference>
<dbReference type="AlphaFoldDB" id="A0A2N8HGE8"/>
<dbReference type="InterPro" id="IPR010231">
    <property type="entry name" value="SUF_FeS_clus_asmbl_SufB"/>
</dbReference>
<dbReference type="Pfam" id="PF01458">
    <property type="entry name" value="SUFBD_core"/>
    <property type="match status" value="1"/>
</dbReference>
<proteinExistence type="inferred from homology"/>
<reference evidence="4 5" key="1">
    <citation type="journal article" date="2017" name="BMC Genomics">
        <title>Genome sequencing of 39 Akkermansia muciniphila isolates reveals its population structure, genomic and functional diverisity, and global distribution in mammalian gut microbiotas.</title>
        <authorList>
            <person name="Guo X."/>
            <person name="Li S."/>
            <person name="Zhang J."/>
            <person name="Wu F."/>
            <person name="Li X."/>
            <person name="Wu D."/>
            <person name="Zhang M."/>
            <person name="Ou Z."/>
            <person name="Jie Z."/>
            <person name="Yan Q."/>
            <person name="Li P."/>
            <person name="Yi J."/>
            <person name="Peng Y."/>
        </authorList>
    </citation>
    <scope>NUCLEOTIDE SEQUENCE [LARGE SCALE GENOMIC DNA]</scope>
    <source>
        <strain evidence="4 5">GP24</strain>
    </source>
</reference>
<dbReference type="PANTHER" id="PTHR30508">
    <property type="entry name" value="FES CLUSTER ASSEMBLY PROTEIN SUF"/>
    <property type="match status" value="1"/>
</dbReference>
<dbReference type="InterPro" id="IPR045595">
    <property type="entry name" value="SufBD_N"/>
</dbReference>
<dbReference type="PANTHER" id="PTHR30508:SF1">
    <property type="entry name" value="UPF0051 PROTEIN ABCI8, CHLOROPLASTIC-RELATED"/>
    <property type="match status" value="1"/>
</dbReference>
<organism evidence="4 5">
    <name type="scientific">Akkermansia muciniphila</name>
    <dbReference type="NCBI Taxonomy" id="239935"/>
    <lineage>
        <taxon>Bacteria</taxon>
        <taxon>Pseudomonadati</taxon>
        <taxon>Verrucomicrobiota</taxon>
        <taxon>Verrucomicrobiia</taxon>
        <taxon>Verrucomicrobiales</taxon>
        <taxon>Akkermansiaceae</taxon>
        <taxon>Akkermansia</taxon>
    </lineage>
</organism>
<evidence type="ECO:0000259" key="2">
    <source>
        <dbReference type="Pfam" id="PF01458"/>
    </source>
</evidence>
<evidence type="ECO:0000256" key="1">
    <source>
        <dbReference type="ARBA" id="ARBA00043967"/>
    </source>
</evidence>
<dbReference type="EMBL" id="PJKA01000003">
    <property type="protein sequence ID" value="PNC19813.1"/>
    <property type="molecule type" value="Genomic_DNA"/>
</dbReference>
<evidence type="ECO:0000313" key="4">
    <source>
        <dbReference type="EMBL" id="PNC19813.1"/>
    </source>
</evidence>
<dbReference type="OrthoDB" id="9803529at2"/>
<dbReference type="RefSeq" id="WP_102712039.1">
    <property type="nucleotide sequence ID" value="NZ_PJKA01000003.1"/>
</dbReference>
<name>A0A2N8HGE8_9BACT</name>
<dbReference type="GO" id="GO:0016226">
    <property type="term" value="P:iron-sulfur cluster assembly"/>
    <property type="evidence" value="ECO:0007669"/>
    <property type="project" value="InterPro"/>
</dbReference>
<dbReference type="Proteomes" id="UP000236000">
    <property type="component" value="Unassembled WGS sequence"/>
</dbReference>
<sequence>MSDKPDTSEDGNTQNLFDFDRSKGDFSFPERHKFDAGYGLTEATIDYICDVKDDPEWVRQFRKNALAVFESKPMPTHWASPEIEKINFSKIRYYLSDGERPKRSWDDVPEDVKRTFERLGVPEQERQFLAGVEAQYDSESAYSNMKEELRSQGVIFVNSAEGLKYHEDVFRPWFGKVIPTGDNKFSALNSAVFSGGSFIYVPKGVKLKHPLQAYFRINSENFGQFERTLIIADEGAELMYMEGCTAPQFETSTLHSAVVELVALKGAKIQYVTVQNWSSNVFNMVTKRGLAMEDAEIRWIDCNIGSGLTMKYPAVVLKGRRARGEVISIALANTGQHQDTGAKMIHASDDTTSNIVSKSISIGEGRASYRGQVVMGKGLKGCKNNTECDALLLAANSRTDTYPAITVKGDKNTVQHEASVSQVSEEMLFYMQQRGIPKAAAMSLAVNGFINDLVQEFPMEYSVELRRLIDLEMEDSIG</sequence>
<dbReference type="SUPFAM" id="SSF101960">
    <property type="entry name" value="Stabilizer of iron transporter SufD"/>
    <property type="match status" value="1"/>
</dbReference>